<organism evidence="1 2">
    <name type="scientific">Crateriforma conspicua</name>
    <dbReference type="NCBI Taxonomy" id="2527996"/>
    <lineage>
        <taxon>Bacteria</taxon>
        <taxon>Pseudomonadati</taxon>
        <taxon>Planctomycetota</taxon>
        <taxon>Planctomycetia</taxon>
        <taxon>Planctomycetales</taxon>
        <taxon>Planctomycetaceae</taxon>
        <taxon>Crateriforma</taxon>
    </lineage>
</organism>
<reference evidence="1 2" key="1">
    <citation type="submission" date="2019-02" db="EMBL/GenBank/DDBJ databases">
        <title>Deep-cultivation of Planctomycetes and their phenomic and genomic characterization uncovers novel biology.</title>
        <authorList>
            <person name="Wiegand S."/>
            <person name="Jogler M."/>
            <person name="Boedeker C."/>
            <person name="Pinto D."/>
            <person name="Vollmers J."/>
            <person name="Rivas-Marin E."/>
            <person name="Kohn T."/>
            <person name="Peeters S.H."/>
            <person name="Heuer A."/>
            <person name="Rast P."/>
            <person name="Oberbeckmann S."/>
            <person name="Bunk B."/>
            <person name="Jeske O."/>
            <person name="Meyerdierks A."/>
            <person name="Storesund J.E."/>
            <person name="Kallscheuer N."/>
            <person name="Luecker S."/>
            <person name="Lage O.M."/>
            <person name="Pohl T."/>
            <person name="Merkel B.J."/>
            <person name="Hornburger P."/>
            <person name="Mueller R.-W."/>
            <person name="Bruemmer F."/>
            <person name="Labrenz M."/>
            <person name="Spormann A.M."/>
            <person name="Op Den Camp H."/>
            <person name="Overmann J."/>
            <person name="Amann R."/>
            <person name="Jetten M.S.M."/>
            <person name="Mascher T."/>
            <person name="Medema M.H."/>
            <person name="Devos D.P."/>
            <person name="Kaster A.-K."/>
            <person name="Ovreas L."/>
            <person name="Rohde M."/>
            <person name="Galperin M.Y."/>
            <person name="Jogler C."/>
        </authorList>
    </citation>
    <scope>NUCLEOTIDE SEQUENCE [LARGE SCALE GENOMIC DNA]</scope>
    <source>
        <strain evidence="1 2">Pan14r</strain>
    </source>
</reference>
<gene>
    <name evidence="1" type="ORF">Pan14r_44780</name>
</gene>
<sequence length="405" mass="45174">MNDRTEDFTTRLRDTTDDAASIVRQMLAHYRAQGQPVELFEAMKMATRLELGLPAVATSDENQHSPETERRLEDGLLRGCREAGAMLIQQGRVMEGWMYLRPIGDRELVRRLMSSVDVDDDNYDALIQVLVHEAIDVGRGYELVLEHQGTCNSITMYEQTIAGMPLAERQAAAEKLLLHFYNELTDLVRQDIHGRIKDSSPAPDAGQLASKSLGKLLEENPDLLAGGGYHLDTTHLASTVKIASVLTDPRQLEMALELTNYGSKLNSQFQYPGDEPFAEFYPMYRAFYRTLLGHDVPDNLRLFARKADTVDPSVHGTGAIETYAELLARSDQPAKALSVMIDKMPAEIPLQTYIARLIELLGDVPADQSVAVEKRLRDHCLDRSDLLAYAAVAGRRRSENASATE</sequence>
<evidence type="ECO:0000313" key="2">
    <source>
        <dbReference type="Proteomes" id="UP000317238"/>
    </source>
</evidence>
<dbReference type="EMBL" id="SJPL01000001">
    <property type="protein sequence ID" value="TWT72161.1"/>
    <property type="molecule type" value="Genomic_DNA"/>
</dbReference>
<dbReference type="Proteomes" id="UP000317238">
    <property type="component" value="Unassembled WGS sequence"/>
</dbReference>
<name>A0A5C5YCI0_9PLAN</name>
<dbReference type="AlphaFoldDB" id="A0A5C5YCI0"/>
<comment type="caution">
    <text evidence="1">The sequence shown here is derived from an EMBL/GenBank/DDBJ whole genome shotgun (WGS) entry which is preliminary data.</text>
</comment>
<keyword evidence="2" id="KW-1185">Reference proteome</keyword>
<evidence type="ECO:0000313" key="1">
    <source>
        <dbReference type="EMBL" id="TWT72161.1"/>
    </source>
</evidence>
<accession>A0A5C5YCI0</accession>
<dbReference type="RefSeq" id="WP_197203930.1">
    <property type="nucleotide sequence ID" value="NZ_SJPL01000001.1"/>
</dbReference>
<protein>
    <submittedName>
        <fullName evidence="1">Uncharacterized protein</fullName>
    </submittedName>
</protein>
<proteinExistence type="predicted"/>